<dbReference type="HOGENOM" id="CLU_109055_0_0_1"/>
<dbReference type="InterPro" id="IPR032710">
    <property type="entry name" value="NTF2-like_dom_sf"/>
</dbReference>
<dbReference type="SUPFAM" id="SSF54427">
    <property type="entry name" value="NTF2-like"/>
    <property type="match status" value="1"/>
</dbReference>
<dbReference type="PANTHER" id="PTHR34213:SF2">
    <property type="entry name" value="NUCLEAR TRANSPORT FACTOR 2 (NTF2) FAMILY PROTEIN"/>
    <property type="match status" value="1"/>
</dbReference>
<gene>
    <name evidence="2" type="ORF">GALMADRAFT_234798</name>
</gene>
<feature type="region of interest" description="Disordered" evidence="1">
    <location>
        <begin position="1"/>
        <end position="29"/>
    </location>
</feature>
<name>A0A067TTS9_GALM3</name>
<proteinExistence type="predicted"/>
<organism evidence="2 3">
    <name type="scientific">Galerina marginata (strain CBS 339.88)</name>
    <dbReference type="NCBI Taxonomy" id="685588"/>
    <lineage>
        <taxon>Eukaryota</taxon>
        <taxon>Fungi</taxon>
        <taxon>Dikarya</taxon>
        <taxon>Basidiomycota</taxon>
        <taxon>Agaricomycotina</taxon>
        <taxon>Agaricomycetes</taxon>
        <taxon>Agaricomycetidae</taxon>
        <taxon>Agaricales</taxon>
        <taxon>Agaricineae</taxon>
        <taxon>Strophariaceae</taxon>
        <taxon>Galerina</taxon>
    </lineage>
</organism>
<feature type="compositionally biased region" description="Basic and acidic residues" evidence="1">
    <location>
        <begin position="15"/>
        <end position="28"/>
    </location>
</feature>
<evidence type="ECO:0000256" key="1">
    <source>
        <dbReference type="SAM" id="MobiDB-lite"/>
    </source>
</evidence>
<dbReference type="PANTHER" id="PTHR34213">
    <property type="entry name" value="NUCLEAR TRANSPORT FACTOR 2 (NTF2) FAMILY PROTEIN"/>
    <property type="match status" value="1"/>
</dbReference>
<keyword evidence="3" id="KW-1185">Reference proteome</keyword>
<evidence type="ECO:0000313" key="2">
    <source>
        <dbReference type="EMBL" id="KDR85737.1"/>
    </source>
</evidence>
<dbReference type="OrthoDB" id="2400485at2759"/>
<accession>A0A067TTS9</accession>
<evidence type="ECO:0008006" key="4">
    <source>
        <dbReference type="Google" id="ProtNLM"/>
    </source>
</evidence>
<protein>
    <recommendedName>
        <fullName evidence="4">SnoaL-like domain-containing protein</fullName>
    </recommendedName>
</protein>
<dbReference type="STRING" id="685588.A0A067TTS9"/>
<dbReference type="EMBL" id="KL142367">
    <property type="protein sequence ID" value="KDR85737.1"/>
    <property type="molecule type" value="Genomic_DNA"/>
</dbReference>
<evidence type="ECO:0000313" key="3">
    <source>
        <dbReference type="Proteomes" id="UP000027222"/>
    </source>
</evidence>
<feature type="compositionally biased region" description="Polar residues" evidence="1">
    <location>
        <begin position="1"/>
        <end position="11"/>
    </location>
</feature>
<reference evidence="3" key="1">
    <citation type="journal article" date="2014" name="Proc. Natl. Acad. Sci. U.S.A.">
        <title>Extensive sampling of basidiomycete genomes demonstrates inadequacy of the white-rot/brown-rot paradigm for wood decay fungi.</title>
        <authorList>
            <person name="Riley R."/>
            <person name="Salamov A.A."/>
            <person name="Brown D.W."/>
            <person name="Nagy L.G."/>
            <person name="Floudas D."/>
            <person name="Held B.W."/>
            <person name="Levasseur A."/>
            <person name="Lombard V."/>
            <person name="Morin E."/>
            <person name="Otillar R."/>
            <person name="Lindquist E.A."/>
            <person name="Sun H."/>
            <person name="LaButti K.M."/>
            <person name="Schmutz J."/>
            <person name="Jabbour D."/>
            <person name="Luo H."/>
            <person name="Baker S.E."/>
            <person name="Pisabarro A.G."/>
            <person name="Walton J.D."/>
            <person name="Blanchette R.A."/>
            <person name="Henrissat B."/>
            <person name="Martin F."/>
            <person name="Cullen D."/>
            <person name="Hibbett D.S."/>
            <person name="Grigoriev I.V."/>
        </authorList>
    </citation>
    <scope>NUCLEOTIDE SEQUENCE [LARGE SCALE GENOMIC DNA]</scope>
    <source>
        <strain evidence="3">CBS 339.88</strain>
    </source>
</reference>
<sequence>MTSTTNASLNSAGLEPERSKALEERQAQQHEQPIIKAIKELYSCKPKDTTFDIYAKDAVFHDPIGIANGVGSIRSQFFGLAKIFSRSDIPKFRILQNPSTVAPNTILIDQDVAYFLDAKSSSPTKVVNSLLTLKFDDTNKVVSHNEEWDHKKTTTNEDGFLGLVNEKRKKLTAGITDMFVGGGENKS</sequence>
<dbReference type="AlphaFoldDB" id="A0A067TTS9"/>
<dbReference type="Proteomes" id="UP000027222">
    <property type="component" value="Unassembled WGS sequence"/>
</dbReference>